<evidence type="ECO:0000256" key="2">
    <source>
        <dbReference type="ARBA" id="ARBA00006679"/>
    </source>
</evidence>
<evidence type="ECO:0000256" key="3">
    <source>
        <dbReference type="ARBA" id="ARBA00022475"/>
    </source>
</evidence>
<evidence type="ECO:0008006" key="10">
    <source>
        <dbReference type="Google" id="ProtNLM"/>
    </source>
</evidence>
<feature type="transmembrane region" description="Helical" evidence="7">
    <location>
        <begin position="79"/>
        <end position="95"/>
    </location>
</feature>
<accession>A0ABQ3DYU2</accession>
<comment type="caution">
    <text evidence="8">The sequence shown here is derived from an EMBL/GenBank/DDBJ whole genome shotgun (WGS) entry which is preliminary data.</text>
</comment>
<gene>
    <name evidence="8" type="ORF">GCM10009038_14670</name>
</gene>
<dbReference type="Proteomes" id="UP000646745">
    <property type="component" value="Unassembled WGS sequence"/>
</dbReference>
<dbReference type="InterPro" id="IPR051907">
    <property type="entry name" value="DoxX-like_oxidoreductase"/>
</dbReference>
<comment type="subcellular location">
    <subcellularLocation>
        <location evidence="1">Cell membrane</location>
        <topology evidence="1">Multi-pass membrane protein</topology>
    </subcellularLocation>
</comment>
<protein>
    <recommendedName>
        <fullName evidence="10">DoxX family protein</fullName>
    </recommendedName>
</protein>
<feature type="transmembrane region" description="Helical" evidence="7">
    <location>
        <begin position="101"/>
        <end position="119"/>
    </location>
</feature>
<dbReference type="InterPro" id="IPR032808">
    <property type="entry name" value="DoxX"/>
</dbReference>
<sequence>MAHALTAVWMTAEGSPSDNLAPEKVTPSWISALYALMLLVALWSVYAGQLPDWSRWTVVGLLAISLVVNLVVTPRWFRIGFLVSLLTFVTGWRVAAMHDVWPLMIAGFVTFLALVAQFADAMRKDWQSRGSAAFANHLMWQLALVRLYFGVNEVGHATEKIFAGQASFEHMATQFGQLGTPMPGLFVIAAGLVEFSLAIGVGLGLFTRFFAALGTLYFLVATVAFGHEWVHGYAWDGSGWEYIALLIVFYVSLLLSGGGRFSIDGWLLERGLIPHTLIPLCTPRAGYHAMS</sequence>
<feature type="transmembrane region" description="Helical" evidence="7">
    <location>
        <begin position="210"/>
        <end position="230"/>
    </location>
</feature>
<dbReference type="PANTHER" id="PTHR33452:SF1">
    <property type="entry name" value="INNER MEMBRANE PROTEIN YPHA-RELATED"/>
    <property type="match status" value="1"/>
</dbReference>
<comment type="similarity">
    <text evidence="2">Belongs to the DoxX family.</text>
</comment>
<evidence type="ECO:0000256" key="6">
    <source>
        <dbReference type="ARBA" id="ARBA00023136"/>
    </source>
</evidence>
<feature type="transmembrane region" description="Helical" evidence="7">
    <location>
        <begin position="184"/>
        <end position="203"/>
    </location>
</feature>
<feature type="transmembrane region" description="Helical" evidence="7">
    <location>
        <begin position="53"/>
        <end position="72"/>
    </location>
</feature>
<reference evidence="9" key="1">
    <citation type="journal article" date="2019" name="Int. J. Syst. Evol. Microbiol.">
        <title>The Global Catalogue of Microorganisms (GCM) 10K type strain sequencing project: providing services to taxonomists for standard genome sequencing and annotation.</title>
        <authorList>
            <consortium name="The Broad Institute Genomics Platform"/>
            <consortium name="The Broad Institute Genome Sequencing Center for Infectious Disease"/>
            <person name="Wu L."/>
            <person name="Ma J."/>
        </authorList>
    </citation>
    <scope>NUCLEOTIDE SEQUENCE [LARGE SCALE GENOMIC DNA]</scope>
    <source>
        <strain evidence="9">KCTC 32998</strain>
    </source>
</reference>
<evidence type="ECO:0000313" key="9">
    <source>
        <dbReference type="Proteomes" id="UP000646745"/>
    </source>
</evidence>
<keyword evidence="9" id="KW-1185">Reference proteome</keyword>
<evidence type="ECO:0000256" key="7">
    <source>
        <dbReference type="SAM" id="Phobius"/>
    </source>
</evidence>
<evidence type="ECO:0000256" key="5">
    <source>
        <dbReference type="ARBA" id="ARBA00022989"/>
    </source>
</evidence>
<feature type="transmembrane region" description="Helical" evidence="7">
    <location>
        <begin position="131"/>
        <end position="149"/>
    </location>
</feature>
<keyword evidence="4 7" id="KW-0812">Transmembrane</keyword>
<evidence type="ECO:0000256" key="4">
    <source>
        <dbReference type="ARBA" id="ARBA00022692"/>
    </source>
</evidence>
<dbReference type="PANTHER" id="PTHR33452">
    <property type="entry name" value="OXIDOREDUCTASE CATD-RELATED"/>
    <property type="match status" value="1"/>
</dbReference>
<dbReference type="Pfam" id="PF07681">
    <property type="entry name" value="DoxX"/>
    <property type="match status" value="1"/>
</dbReference>
<keyword evidence="5 7" id="KW-1133">Transmembrane helix</keyword>
<dbReference type="EMBL" id="BMZI01000003">
    <property type="protein sequence ID" value="GHB17038.1"/>
    <property type="molecule type" value="Genomic_DNA"/>
</dbReference>
<keyword evidence="6 7" id="KW-0472">Membrane</keyword>
<proteinExistence type="inferred from homology"/>
<keyword evidence="3" id="KW-1003">Cell membrane</keyword>
<evidence type="ECO:0000313" key="8">
    <source>
        <dbReference type="EMBL" id="GHB17038.1"/>
    </source>
</evidence>
<feature type="transmembrane region" description="Helical" evidence="7">
    <location>
        <begin position="29"/>
        <end position="47"/>
    </location>
</feature>
<organism evidence="8 9">
    <name type="scientific">Salinicola rhizosphaerae</name>
    <dbReference type="NCBI Taxonomy" id="1443141"/>
    <lineage>
        <taxon>Bacteria</taxon>
        <taxon>Pseudomonadati</taxon>
        <taxon>Pseudomonadota</taxon>
        <taxon>Gammaproteobacteria</taxon>
        <taxon>Oceanospirillales</taxon>
        <taxon>Halomonadaceae</taxon>
        <taxon>Salinicola</taxon>
    </lineage>
</organism>
<dbReference type="RefSeq" id="WP_189444018.1">
    <property type="nucleotide sequence ID" value="NZ_BMZI01000003.1"/>
</dbReference>
<name>A0ABQ3DYU2_9GAMM</name>
<evidence type="ECO:0000256" key="1">
    <source>
        <dbReference type="ARBA" id="ARBA00004651"/>
    </source>
</evidence>
<feature type="transmembrane region" description="Helical" evidence="7">
    <location>
        <begin position="242"/>
        <end position="263"/>
    </location>
</feature>